<dbReference type="InterPro" id="IPR051600">
    <property type="entry name" value="Beta-PGM-like"/>
</dbReference>
<organism evidence="6 7">
    <name type="scientific">Candidatus Borkfalkia avicola</name>
    <dbReference type="NCBI Taxonomy" id="2838503"/>
    <lineage>
        <taxon>Bacteria</taxon>
        <taxon>Bacillati</taxon>
        <taxon>Bacillota</taxon>
        <taxon>Clostridia</taxon>
        <taxon>Christensenellales</taxon>
        <taxon>Christensenellaceae</taxon>
        <taxon>Candidatus Borkfalkia</taxon>
    </lineage>
</organism>
<protein>
    <submittedName>
        <fullName evidence="6">HAD family phosphatase</fullName>
    </submittedName>
</protein>
<evidence type="ECO:0000256" key="3">
    <source>
        <dbReference type="ARBA" id="ARBA00022723"/>
    </source>
</evidence>
<evidence type="ECO:0000313" key="7">
    <source>
        <dbReference type="Proteomes" id="UP000824025"/>
    </source>
</evidence>
<dbReference type="PANTHER" id="PTHR46193">
    <property type="entry name" value="6-PHOSPHOGLUCONATE PHOSPHATASE"/>
    <property type="match status" value="1"/>
</dbReference>
<evidence type="ECO:0000256" key="5">
    <source>
        <dbReference type="ARBA" id="ARBA00023277"/>
    </source>
</evidence>
<evidence type="ECO:0000256" key="4">
    <source>
        <dbReference type="ARBA" id="ARBA00022842"/>
    </source>
</evidence>
<dbReference type="Pfam" id="PF00702">
    <property type="entry name" value="Hydrolase"/>
    <property type="match status" value="1"/>
</dbReference>
<evidence type="ECO:0000313" key="6">
    <source>
        <dbReference type="EMBL" id="HIZ10143.1"/>
    </source>
</evidence>
<dbReference type="AlphaFoldDB" id="A0A9D2D7R3"/>
<dbReference type="Gene3D" id="3.40.50.1000">
    <property type="entry name" value="HAD superfamily/HAD-like"/>
    <property type="match status" value="1"/>
</dbReference>
<dbReference type="NCBIfam" id="TIGR01509">
    <property type="entry name" value="HAD-SF-IA-v3"/>
    <property type="match status" value="1"/>
</dbReference>
<accession>A0A9D2D7R3</accession>
<reference evidence="6" key="2">
    <citation type="submission" date="2021-04" db="EMBL/GenBank/DDBJ databases">
        <authorList>
            <person name="Gilroy R."/>
        </authorList>
    </citation>
    <scope>NUCLEOTIDE SEQUENCE</scope>
    <source>
        <strain evidence="6">CHK192-19661</strain>
    </source>
</reference>
<dbReference type="InterPro" id="IPR023198">
    <property type="entry name" value="PGP-like_dom2"/>
</dbReference>
<dbReference type="SUPFAM" id="SSF56784">
    <property type="entry name" value="HAD-like"/>
    <property type="match status" value="1"/>
</dbReference>
<gene>
    <name evidence="6" type="ORF">H9726_06615</name>
</gene>
<evidence type="ECO:0000256" key="2">
    <source>
        <dbReference type="ARBA" id="ARBA00006171"/>
    </source>
</evidence>
<dbReference type="EMBL" id="DXCF01000034">
    <property type="protein sequence ID" value="HIZ10143.1"/>
    <property type="molecule type" value="Genomic_DNA"/>
</dbReference>
<dbReference type="SFLD" id="SFLDG01129">
    <property type="entry name" value="C1.5:_HAD__Beta-PGM__Phosphata"/>
    <property type="match status" value="1"/>
</dbReference>
<dbReference type="InterPro" id="IPR023214">
    <property type="entry name" value="HAD_sf"/>
</dbReference>
<dbReference type="InterPro" id="IPR006439">
    <property type="entry name" value="HAD-SF_hydro_IA"/>
</dbReference>
<dbReference type="GO" id="GO:0003824">
    <property type="term" value="F:catalytic activity"/>
    <property type="evidence" value="ECO:0007669"/>
    <property type="project" value="UniProtKB-ARBA"/>
</dbReference>
<reference evidence="6" key="1">
    <citation type="journal article" date="2021" name="PeerJ">
        <title>Extensive microbial diversity within the chicken gut microbiome revealed by metagenomics and culture.</title>
        <authorList>
            <person name="Gilroy R."/>
            <person name="Ravi A."/>
            <person name="Getino M."/>
            <person name="Pursley I."/>
            <person name="Horton D.L."/>
            <person name="Alikhan N.F."/>
            <person name="Baker D."/>
            <person name="Gharbi K."/>
            <person name="Hall N."/>
            <person name="Watson M."/>
            <person name="Adriaenssens E.M."/>
            <person name="Foster-Nyarko E."/>
            <person name="Jarju S."/>
            <person name="Secka A."/>
            <person name="Antonio M."/>
            <person name="Oren A."/>
            <person name="Chaudhuri R.R."/>
            <person name="La Ragione R."/>
            <person name="Hildebrand F."/>
            <person name="Pallen M.J."/>
        </authorList>
    </citation>
    <scope>NUCLEOTIDE SEQUENCE</scope>
    <source>
        <strain evidence="6">CHK192-19661</strain>
    </source>
</reference>
<evidence type="ECO:0000256" key="1">
    <source>
        <dbReference type="ARBA" id="ARBA00001946"/>
    </source>
</evidence>
<dbReference type="SFLD" id="SFLDG01135">
    <property type="entry name" value="C1.5.6:_HAD__Beta-PGM__Phospha"/>
    <property type="match status" value="1"/>
</dbReference>
<name>A0A9D2D7R3_9FIRM</name>
<comment type="caution">
    <text evidence="6">The sequence shown here is derived from an EMBL/GenBank/DDBJ whole genome shotgun (WGS) entry which is preliminary data.</text>
</comment>
<dbReference type="GO" id="GO:0046872">
    <property type="term" value="F:metal ion binding"/>
    <property type="evidence" value="ECO:0007669"/>
    <property type="project" value="UniProtKB-KW"/>
</dbReference>
<proteinExistence type="inferred from homology"/>
<comment type="cofactor">
    <cofactor evidence="1">
        <name>Mg(2+)</name>
        <dbReference type="ChEBI" id="CHEBI:18420"/>
    </cofactor>
</comment>
<sequence length="220" mass="23739">MLKAVIFDMDGVLADTEPLHEKSRDVLLARLGLDVAALSPRAYAKSKREYWAEVATECALPQTAEQLTQIEFGILIEIIENSRLQPNAGVKEALEALRAEGLSTAVASSSDRVYVETVLRVTGLEKLFDATACGNEVAAAKPAPDVYLKALQLLGVSAGEAVAVEDSDTGAKAAVAAHLLCIGYDAVSDEKFRQKLDLCACKIGDMHLLPQTIRREYHEV</sequence>
<dbReference type="PRINTS" id="PR00413">
    <property type="entry name" value="HADHALOGNASE"/>
</dbReference>
<dbReference type="Gene3D" id="1.10.150.240">
    <property type="entry name" value="Putative phosphatase, domain 2"/>
    <property type="match status" value="1"/>
</dbReference>
<dbReference type="Proteomes" id="UP000824025">
    <property type="component" value="Unassembled WGS sequence"/>
</dbReference>
<dbReference type="PANTHER" id="PTHR46193:SF18">
    <property type="entry name" value="HEXITOL PHOSPHATASE B"/>
    <property type="match status" value="1"/>
</dbReference>
<keyword evidence="3" id="KW-0479">Metal-binding</keyword>
<keyword evidence="5" id="KW-0119">Carbohydrate metabolism</keyword>
<comment type="similarity">
    <text evidence="2">Belongs to the HAD-like hydrolase superfamily. CbbY/CbbZ/Gph/YieH family.</text>
</comment>
<dbReference type="SFLD" id="SFLDS00003">
    <property type="entry name" value="Haloacid_Dehalogenase"/>
    <property type="match status" value="1"/>
</dbReference>
<keyword evidence="4" id="KW-0460">Magnesium</keyword>
<dbReference type="InterPro" id="IPR036412">
    <property type="entry name" value="HAD-like_sf"/>
</dbReference>